<evidence type="ECO:0000256" key="2">
    <source>
        <dbReference type="ARBA" id="ARBA00008639"/>
    </source>
</evidence>
<dbReference type="InterPro" id="IPR036052">
    <property type="entry name" value="TrpB-like_PALP_sf"/>
</dbReference>
<dbReference type="RefSeq" id="WP_377409590.1">
    <property type="nucleotide sequence ID" value="NZ_JBHSCY010000001.1"/>
</dbReference>
<dbReference type="EMBL" id="JBHSCY010000001">
    <property type="protein sequence ID" value="MFC4267543.1"/>
    <property type="molecule type" value="Genomic_DNA"/>
</dbReference>
<comment type="similarity">
    <text evidence="2">Belongs to the ACC deaminase/D-cysteine desulfhydrase family.</text>
</comment>
<keyword evidence="3" id="KW-0663">Pyridoxal phosphate</keyword>
<feature type="domain" description="Tryptophan synthase beta chain-like PALP" evidence="4">
    <location>
        <begin position="9"/>
        <end position="282"/>
    </location>
</feature>
<dbReference type="InterPro" id="IPR001926">
    <property type="entry name" value="TrpB-like_PALP"/>
</dbReference>
<evidence type="ECO:0000259" key="4">
    <source>
        <dbReference type="Pfam" id="PF00291"/>
    </source>
</evidence>
<organism evidence="5 6">
    <name type="scientific">Polaribacter marinivivus</name>
    <dbReference type="NCBI Taxonomy" id="1524260"/>
    <lineage>
        <taxon>Bacteria</taxon>
        <taxon>Pseudomonadati</taxon>
        <taxon>Bacteroidota</taxon>
        <taxon>Flavobacteriia</taxon>
        <taxon>Flavobacteriales</taxon>
        <taxon>Flavobacteriaceae</taxon>
    </lineage>
</organism>
<evidence type="ECO:0000256" key="1">
    <source>
        <dbReference type="ARBA" id="ARBA00001933"/>
    </source>
</evidence>
<dbReference type="Proteomes" id="UP001595826">
    <property type="component" value="Unassembled WGS sequence"/>
</dbReference>
<name>A0ABV8R5R9_9FLAO</name>
<protein>
    <submittedName>
        <fullName evidence="5">1-aminocyclopropane-1-carboxylate deaminase/D-cysteine desulfhydrase</fullName>
    </submittedName>
</protein>
<keyword evidence="6" id="KW-1185">Reference proteome</keyword>
<proteinExistence type="inferred from homology"/>
<gene>
    <name evidence="5" type="ORF">ACFOWD_01390</name>
</gene>
<comment type="caution">
    <text evidence="5">The sequence shown here is derived from an EMBL/GenBank/DDBJ whole genome shotgun (WGS) entry which is preliminary data.</text>
</comment>
<dbReference type="PIRSF" id="PIRSF006278">
    <property type="entry name" value="ACCD_DCysDesulf"/>
    <property type="match status" value="1"/>
</dbReference>
<dbReference type="InterPro" id="IPR027278">
    <property type="entry name" value="ACCD_DCysDesulf"/>
</dbReference>
<accession>A0ABV8R5R9</accession>
<comment type="cofactor">
    <cofactor evidence="1">
        <name>pyridoxal 5'-phosphate</name>
        <dbReference type="ChEBI" id="CHEBI:597326"/>
    </cofactor>
</comment>
<sequence>MSKNQKIQLSFLDEKGIELYIKREDEIHPFVSGNKFRKLKYNIQEANKTNKNTLLTFGGAFSNHIVATAVAGYLTDFKTIGVIRGEELGLDVSNTLSKNTTLKNSYEHNMQFEFVSRELYRNKLEDSFIHTLIEKYGDFYLIPEGGTNDLAIKGCEEILTVSDAKFDYICCAVGTGGTISGVINASSKHQKVIGFPALKGDFLFDDIKKHTSKSNWSLQTNYHFGGYAKYTDELIRFINDFNKDTGVLLDPIYTGKMMFGILDMIKKNQFKKGSKILAIHTGGIQGIEGFNQKLKKKNKEIIVY</sequence>
<dbReference type="Gene3D" id="3.40.50.1100">
    <property type="match status" value="2"/>
</dbReference>
<dbReference type="SUPFAM" id="SSF53686">
    <property type="entry name" value="Tryptophan synthase beta subunit-like PLP-dependent enzymes"/>
    <property type="match status" value="1"/>
</dbReference>
<evidence type="ECO:0000313" key="5">
    <source>
        <dbReference type="EMBL" id="MFC4267543.1"/>
    </source>
</evidence>
<dbReference type="Pfam" id="PF00291">
    <property type="entry name" value="PALP"/>
    <property type="match status" value="1"/>
</dbReference>
<reference evidence="6" key="1">
    <citation type="journal article" date="2019" name="Int. J. Syst. Evol. Microbiol.">
        <title>The Global Catalogue of Microorganisms (GCM) 10K type strain sequencing project: providing services to taxonomists for standard genome sequencing and annotation.</title>
        <authorList>
            <consortium name="The Broad Institute Genomics Platform"/>
            <consortium name="The Broad Institute Genome Sequencing Center for Infectious Disease"/>
            <person name="Wu L."/>
            <person name="Ma J."/>
        </authorList>
    </citation>
    <scope>NUCLEOTIDE SEQUENCE [LARGE SCALE GENOMIC DNA]</scope>
    <source>
        <strain evidence="6">CECT 8655</strain>
    </source>
</reference>
<dbReference type="PANTHER" id="PTHR43780">
    <property type="entry name" value="1-AMINOCYCLOPROPANE-1-CARBOXYLATE DEAMINASE-RELATED"/>
    <property type="match status" value="1"/>
</dbReference>
<evidence type="ECO:0000256" key="3">
    <source>
        <dbReference type="ARBA" id="ARBA00022898"/>
    </source>
</evidence>
<evidence type="ECO:0000313" key="6">
    <source>
        <dbReference type="Proteomes" id="UP001595826"/>
    </source>
</evidence>
<dbReference type="PANTHER" id="PTHR43780:SF2">
    <property type="entry name" value="1-AMINOCYCLOPROPANE-1-CARBOXYLATE DEAMINASE-RELATED"/>
    <property type="match status" value="1"/>
</dbReference>